<comment type="caution">
    <text evidence="2">The sequence shown here is derived from an EMBL/GenBank/DDBJ whole genome shotgun (WGS) entry which is preliminary data.</text>
</comment>
<gene>
    <name evidence="2" type="ORF">QO019_006165</name>
</gene>
<dbReference type="EMBL" id="JAUSWC010000031">
    <property type="protein sequence ID" value="MDQ0491268.1"/>
    <property type="molecule type" value="Genomic_DNA"/>
</dbReference>
<evidence type="ECO:0000313" key="3">
    <source>
        <dbReference type="Proteomes" id="UP001236795"/>
    </source>
</evidence>
<accession>A0ABU0KPB0</accession>
<feature type="region of interest" description="Disordered" evidence="1">
    <location>
        <begin position="1"/>
        <end position="46"/>
    </location>
</feature>
<name>A0ABU0KPB0_9ACTN</name>
<evidence type="ECO:0000313" key="2">
    <source>
        <dbReference type="EMBL" id="MDQ0491268.1"/>
    </source>
</evidence>
<evidence type="ECO:0000256" key="1">
    <source>
        <dbReference type="SAM" id="MobiDB-lite"/>
    </source>
</evidence>
<reference evidence="2 3" key="1">
    <citation type="submission" date="2023-07" db="EMBL/GenBank/DDBJ databases">
        <title>Genomic Encyclopedia of Type Strains, Phase IV (KMG-IV): sequencing the most valuable type-strain genomes for metagenomic binning, comparative biology and taxonomic classification.</title>
        <authorList>
            <person name="Goeker M."/>
        </authorList>
    </citation>
    <scope>NUCLEOTIDE SEQUENCE [LARGE SCALE GENOMIC DNA]</scope>
    <source>
        <strain evidence="2 3">DSM 40573</strain>
    </source>
</reference>
<organism evidence="2 3">
    <name type="scientific">Streptomyces thermodiastaticus</name>
    <dbReference type="NCBI Taxonomy" id="44061"/>
    <lineage>
        <taxon>Bacteria</taxon>
        <taxon>Bacillati</taxon>
        <taxon>Actinomycetota</taxon>
        <taxon>Actinomycetes</taxon>
        <taxon>Kitasatosporales</taxon>
        <taxon>Streptomycetaceae</taxon>
        <taxon>Streptomyces</taxon>
    </lineage>
</organism>
<sequence>MLREEIPPHPPPPPAPKRRPKGPRYPRSSHSPGHQVLDRQDPSTSYGVVWHDPEVCQWVAEYPGNRPSSGGGIPEFASRKWAARFLYRYRKPQPSGRT</sequence>
<dbReference type="Proteomes" id="UP001236795">
    <property type="component" value="Unassembled WGS sequence"/>
</dbReference>
<proteinExistence type="predicted"/>
<keyword evidence="3" id="KW-1185">Reference proteome</keyword>
<protein>
    <submittedName>
        <fullName evidence="2">Uncharacterized protein</fullName>
    </submittedName>
</protein>